<dbReference type="InterPro" id="IPR017452">
    <property type="entry name" value="GPCR_Rhodpsn_7TM"/>
</dbReference>
<gene>
    <name evidence="7" type="ORF">PENTCL1PPCAC_4867</name>
</gene>
<protein>
    <recommendedName>
        <fullName evidence="6">G-protein coupled receptors family 1 profile domain-containing protein</fullName>
    </recommendedName>
</protein>
<dbReference type="GO" id="GO:0004930">
    <property type="term" value="F:G protein-coupled receptor activity"/>
    <property type="evidence" value="ECO:0007669"/>
    <property type="project" value="InterPro"/>
</dbReference>
<feature type="non-terminal residue" evidence="7">
    <location>
        <position position="282"/>
    </location>
</feature>
<keyword evidence="4 5" id="KW-0472">Membrane</keyword>
<organism evidence="7 8">
    <name type="scientific">Pristionchus entomophagus</name>
    <dbReference type="NCBI Taxonomy" id="358040"/>
    <lineage>
        <taxon>Eukaryota</taxon>
        <taxon>Metazoa</taxon>
        <taxon>Ecdysozoa</taxon>
        <taxon>Nematoda</taxon>
        <taxon>Chromadorea</taxon>
        <taxon>Rhabditida</taxon>
        <taxon>Rhabditina</taxon>
        <taxon>Diplogasteromorpha</taxon>
        <taxon>Diplogasteroidea</taxon>
        <taxon>Neodiplogasteridae</taxon>
        <taxon>Pristionchus</taxon>
    </lineage>
</organism>
<evidence type="ECO:0000256" key="4">
    <source>
        <dbReference type="ARBA" id="ARBA00023136"/>
    </source>
</evidence>
<feature type="transmembrane region" description="Helical" evidence="5">
    <location>
        <begin position="202"/>
        <end position="226"/>
    </location>
</feature>
<evidence type="ECO:0000313" key="7">
    <source>
        <dbReference type="EMBL" id="GMS82692.1"/>
    </source>
</evidence>
<evidence type="ECO:0000259" key="6">
    <source>
        <dbReference type="PROSITE" id="PS50262"/>
    </source>
</evidence>
<dbReference type="Pfam" id="PF10320">
    <property type="entry name" value="7TM_GPCR_Srsx"/>
    <property type="match status" value="1"/>
</dbReference>
<feature type="transmembrane region" description="Helical" evidence="5">
    <location>
        <begin position="167"/>
        <end position="190"/>
    </location>
</feature>
<reference evidence="7" key="1">
    <citation type="submission" date="2023-10" db="EMBL/GenBank/DDBJ databases">
        <title>Genome assembly of Pristionchus species.</title>
        <authorList>
            <person name="Yoshida K."/>
            <person name="Sommer R.J."/>
        </authorList>
    </citation>
    <scope>NUCLEOTIDE SEQUENCE</scope>
    <source>
        <strain evidence="7">RS0144</strain>
    </source>
</reference>
<evidence type="ECO:0000313" key="8">
    <source>
        <dbReference type="Proteomes" id="UP001432027"/>
    </source>
</evidence>
<keyword evidence="3 5" id="KW-1133">Transmembrane helix</keyword>
<evidence type="ECO:0000256" key="2">
    <source>
        <dbReference type="ARBA" id="ARBA00022692"/>
    </source>
</evidence>
<feature type="transmembrane region" description="Helical" evidence="5">
    <location>
        <begin position="47"/>
        <end position="71"/>
    </location>
</feature>
<dbReference type="InterPro" id="IPR000276">
    <property type="entry name" value="GPCR_Rhodpsn"/>
</dbReference>
<dbReference type="InterPro" id="IPR047130">
    <property type="entry name" value="7TM_GPCR_Srsx_nematod"/>
</dbReference>
<feature type="transmembrane region" description="Helical" evidence="5">
    <location>
        <begin position="12"/>
        <end position="35"/>
    </location>
</feature>
<comment type="caution">
    <text evidence="7">The sequence shown here is derived from an EMBL/GenBank/DDBJ whole genome shotgun (WGS) entry which is preliminary data.</text>
</comment>
<dbReference type="SUPFAM" id="SSF81321">
    <property type="entry name" value="Family A G protein-coupled receptor-like"/>
    <property type="match status" value="1"/>
</dbReference>
<sequence length="282" mass="32053">AMDAFSWRVARFVYPVLATVAATGICLNTILLLTTITTRSLRSSTNILIGCCSMFDIIHQTGYFIQFPILFSDYYIESFACSCMMFLPHMGLSAGAFCTFSIGFDRAVSLILLYRSPVDNVEYVFQFHFLSISLFCSWTGYLMIAYWTEKNLICSMPSPFHGEALEWWSVSINCVNIASAMLYFSTWRVLKRRKEFATSEKVFISIAVVMVFEVTGWFVSYTLVNLSRFIAEPARRPPFHYCACLAVNVGIASKVIVYYSISGEYRRAIRSFLGWAKTNTVS</sequence>
<evidence type="ECO:0000256" key="1">
    <source>
        <dbReference type="ARBA" id="ARBA00004370"/>
    </source>
</evidence>
<feature type="transmembrane region" description="Helical" evidence="5">
    <location>
        <begin position="125"/>
        <end position="147"/>
    </location>
</feature>
<name>A0AAV5SH45_9BILA</name>
<comment type="subcellular location">
    <subcellularLocation>
        <location evidence="1">Membrane</location>
    </subcellularLocation>
</comment>
<dbReference type="EMBL" id="BTSX01000002">
    <property type="protein sequence ID" value="GMS82692.1"/>
    <property type="molecule type" value="Genomic_DNA"/>
</dbReference>
<evidence type="ECO:0000256" key="3">
    <source>
        <dbReference type="ARBA" id="ARBA00022989"/>
    </source>
</evidence>
<dbReference type="AlphaFoldDB" id="A0AAV5SH45"/>
<dbReference type="PANTHER" id="PTHR23360">
    <property type="entry name" value="G-PROTEIN COUPLED RECEPTORS FAMILY 1 PROFILE DOMAIN-CONTAINING PROTEIN-RELATED"/>
    <property type="match status" value="1"/>
</dbReference>
<accession>A0AAV5SH45</accession>
<keyword evidence="8" id="KW-1185">Reference proteome</keyword>
<feature type="domain" description="G-protein coupled receptors family 1 profile" evidence="6">
    <location>
        <begin position="27"/>
        <end position="118"/>
    </location>
</feature>
<dbReference type="PROSITE" id="PS50262">
    <property type="entry name" value="G_PROTEIN_RECEP_F1_2"/>
    <property type="match status" value="1"/>
</dbReference>
<evidence type="ECO:0000256" key="5">
    <source>
        <dbReference type="SAM" id="Phobius"/>
    </source>
</evidence>
<dbReference type="Gene3D" id="1.20.1070.10">
    <property type="entry name" value="Rhodopsin 7-helix transmembrane proteins"/>
    <property type="match status" value="1"/>
</dbReference>
<dbReference type="SMART" id="SM01381">
    <property type="entry name" value="7TM_GPCR_Srsx"/>
    <property type="match status" value="1"/>
</dbReference>
<keyword evidence="2 5" id="KW-0812">Transmembrane</keyword>
<dbReference type="Proteomes" id="UP001432027">
    <property type="component" value="Unassembled WGS sequence"/>
</dbReference>
<proteinExistence type="predicted"/>
<feature type="transmembrane region" description="Helical" evidence="5">
    <location>
        <begin position="91"/>
        <end position="113"/>
    </location>
</feature>
<feature type="transmembrane region" description="Helical" evidence="5">
    <location>
        <begin position="238"/>
        <end position="261"/>
    </location>
</feature>
<dbReference type="PANTHER" id="PTHR23360:SF5">
    <property type="entry name" value="G-PROTEIN COUPLED RECEPTORS FAMILY 1 PROFILE DOMAIN-CONTAINING PROTEIN"/>
    <property type="match status" value="1"/>
</dbReference>
<feature type="non-terminal residue" evidence="7">
    <location>
        <position position="1"/>
    </location>
</feature>
<dbReference type="InterPro" id="IPR019424">
    <property type="entry name" value="7TM_GPCR_Srsx"/>
</dbReference>
<dbReference type="GO" id="GO:0016020">
    <property type="term" value="C:membrane"/>
    <property type="evidence" value="ECO:0007669"/>
    <property type="project" value="UniProtKB-SubCell"/>
</dbReference>